<dbReference type="PANTHER" id="PTHR30535:SF34">
    <property type="entry name" value="MOLYBDATE-BINDING PROTEIN MOLA"/>
    <property type="match status" value="1"/>
</dbReference>
<dbReference type="PANTHER" id="PTHR30535">
    <property type="entry name" value="VITAMIN B12-BINDING PROTEIN"/>
    <property type="match status" value="1"/>
</dbReference>
<feature type="domain" description="Fe/B12 periplasmic-binding" evidence="1">
    <location>
        <begin position="13"/>
        <end position="273"/>
    </location>
</feature>
<dbReference type="InterPro" id="IPR002491">
    <property type="entry name" value="ABC_transptr_periplasmic_BD"/>
</dbReference>
<comment type="caution">
    <text evidence="2">The sequence shown here is derived from an EMBL/GenBank/DDBJ whole genome shotgun (WGS) entry which is preliminary data.</text>
</comment>
<dbReference type="EMBL" id="DRYQ01000035">
    <property type="protein sequence ID" value="HHQ50231.1"/>
    <property type="molecule type" value="Genomic_DNA"/>
</dbReference>
<dbReference type="Gene3D" id="3.40.50.1980">
    <property type="entry name" value="Nitrogenase molybdenum iron protein domain"/>
    <property type="match status" value="2"/>
</dbReference>
<dbReference type="AlphaFoldDB" id="A0A7J3Z6F1"/>
<proteinExistence type="predicted"/>
<reference evidence="2" key="1">
    <citation type="journal article" date="2020" name="mSystems">
        <title>Genome- and Community-Level Interaction Insights into Carbon Utilization and Element Cycling Functions of Hydrothermarchaeota in Hydrothermal Sediment.</title>
        <authorList>
            <person name="Zhou Z."/>
            <person name="Liu Y."/>
            <person name="Xu W."/>
            <person name="Pan J."/>
            <person name="Luo Z.H."/>
            <person name="Li M."/>
        </authorList>
    </citation>
    <scope>NUCLEOTIDE SEQUENCE [LARGE SCALE GENOMIC DNA]</scope>
    <source>
        <strain evidence="2">SpSt-1105</strain>
    </source>
</reference>
<accession>A0A7J3Z6F1</accession>
<dbReference type="InterPro" id="IPR050902">
    <property type="entry name" value="ABC_Transporter_SBP"/>
</dbReference>
<dbReference type="PROSITE" id="PS50983">
    <property type="entry name" value="FE_B12_PBP"/>
    <property type="match status" value="1"/>
</dbReference>
<dbReference type="SUPFAM" id="SSF53807">
    <property type="entry name" value="Helical backbone' metal receptor"/>
    <property type="match status" value="1"/>
</dbReference>
<evidence type="ECO:0000259" key="1">
    <source>
        <dbReference type="PROSITE" id="PS50983"/>
    </source>
</evidence>
<name>A0A7J3Z6F1_9CREN</name>
<sequence>MWLEYPYSVVIVRIVSLSPAVTETLVLLGLEDEIVGVTPWCRVYLNDVSKEIVGTYLTILFDKLEKVRPDVVFLQSRVHDKMLEAVKTRGLNAYLMPLPTNVYSIIANIVIDVGSIVGRYYEARELGERLLARVLSITERTRNLKRLRVYVEYLWPDKTFSSAGALTFVDDGIRIAGGENIFKDVRQEFFYPSNEEIMVRDPEVILVSIEPPFEKLITVEEYKKIRKPLENSKAFRENKVLLVKESREVNLAHFGPSFIDTVEWLSTEFEKLR</sequence>
<dbReference type="Pfam" id="PF01497">
    <property type="entry name" value="Peripla_BP_2"/>
    <property type="match status" value="1"/>
</dbReference>
<protein>
    <recommendedName>
        <fullName evidence="1">Fe/B12 periplasmic-binding domain-containing protein</fullName>
    </recommendedName>
</protein>
<gene>
    <name evidence="2" type="ORF">ENM66_02645</name>
</gene>
<evidence type="ECO:0000313" key="2">
    <source>
        <dbReference type="EMBL" id="HHQ50231.1"/>
    </source>
</evidence>
<organism evidence="2">
    <name type="scientific">Ignisphaera aggregans</name>
    <dbReference type="NCBI Taxonomy" id="334771"/>
    <lineage>
        <taxon>Archaea</taxon>
        <taxon>Thermoproteota</taxon>
        <taxon>Thermoprotei</taxon>
        <taxon>Desulfurococcales</taxon>
        <taxon>Desulfurococcaceae</taxon>
        <taxon>Ignisphaera</taxon>
    </lineage>
</organism>